<feature type="domain" description="Reverse transcriptase Ty1/copia-type" evidence="1">
    <location>
        <begin position="11"/>
        <end position="117"/>
    </location>
</feature>
<organism evidence="2 3">
    <name type="scientific">Escallonia rubra</name>
    <dbReference type="NCBI Taxonomy" id="112253"/>
    <lineage>
        <taxon>Eukaryota</taxon>
        <taxon>Viridiplantae</taxon>
        <taxon>Streptophyta</taxon>
        <taxon>Embryophyta</taxon>
        <taxon>Tracheophyta</taxon>
        <taxon>Spermatophyta</taxon>
        <taxon>Magnoliopsida</taxon>
        <taxon>eudicotyledons</taxon>
        <taxon>Gunneridae</taxon>
        <taxon>Pentapetalae</taxon>
        <taxon>asterids</taxon>
        <taxon>campanulids</taxon>
        <taxon>Escalloniales</taxon>
        <taxon>Escalloniaceae</taxon>
        <taxon>Escallonia</taxon>
    </lineage>
</organism>
<dbReference type="InterPro" id="IPR013103">
    <property type="entry name" value="RVT_2"/>
</dbReference>
<dbReference type="AlphaFoldDB" id="A0AA88RC22"/>
<reference evidence="2" key="1">
    <citation type="submission" date="2022-12" db="EMBL/GenBank/DDBJ databases">
        <title>Draft genome assemblies for two species of Escallonia (Escalloniales).</title>
        <authorList>
            <person name="Chanderbali A."/>
            <person name="Dervinis C."/>
            <person name="Anghel I."/>
            <person name="Soltis D."/>
            <person name="Soltis P."/>
            <person name="Zapata F."/>
        </authorList>
    </citation>
    <scope>NUCLEOTIDE SEQUENCE</scope>
    <source>
        <strain evidence="2">UCBG92.1500</strain>
        <tissue evidence="2">Leaf</tissue>
    </source>
</reference>
<dbReference type="EMBL" id="JAVXUO010001776">
    <property type="protein sequence ID" value="KAK2979265.1"/>
    <property type="molecule type" value="Genomic_DNA"/>
</dbReference>
<protein>
    <recommendedName>
        <fullName evidence="1">Reverse transcriptase Ty1/copia-type domain-containing protein</fullName>
    </recommendedName>
</protein>
<dbReference type="Proteomes" id="UP001187471">
    <property type="component" value="Unassembled WGS sequence"/>
</dbReference>
<name>A0AA88RC22_9ASTE</name>
<proteinExistence type="predicted"/>
<gene>
    <name evidence="2" type="ORF">RJ640_003033</name>
</gene>
<sequence length="239" mass="27246">MSEELNALIQNSTWTLVPPHPHMNLVGYKWVFRVKQNANGSLESCKARLVVKGFHKKPGIHFDETFSPGIKHITIRTILTIALTHDCPLHQLDVNNTFLHDILGEEFYMHQPPSFANPTCFKQAVFYSVPAWTNLPEKEATWEEWTTLKHRFPEFSSSEEGAFKGEGNFRAEAPTPTTILAQVTNSAHAPAQQQRPLKFMLELGFKPIVEEPSLTQFSNGFHTKNWLGTNLFVFISRSR</sequence>
<evidence type="ECO:0000259" key="1">
    <source>
        <dbReference type="Pfam" id="PF07727"/>
    </source>
</evidence>
<keyword evidence="3" id="KW-1185">Reference proteome</keyword>
<accession>A0AA88RC22</accession>
<dbReference type="Pfam" id="PF07727">
    <property type="entry name" value="RVT_2"/>
    <property type="match status" value="1"/>
</dbReference>
<comment type="caution">
    <text evidence="2">The sequence shown here is derived from an EMBL/GenBank/DDBJ whole genome shotgun (WGS) entry which is preliminary data.</text>
</comment>
<evidence type="ECO:0000313" key="2">
    <source>
        <dbReference type="EMBL" id="KAK2979265.1"/>
    </source>
</evidence>
<evidence type="ECO:0000313" key="3">
    <source>
        <dbReference type="Proteomes" id="UP001187471"/>
    </source>
</evidence>